<dbReference type="SUPFAM" id="SSF46458">
    <property type="entry name" value="Globin-like"/>
    <property type="match status" value="1"/>
</dbReference>
<dbReference type="InterPro" id="IPR054093">
    <property type="entry name" value="Androglobin_II"/>
</dbReference>
<evidence type="ECO:0000313" key="5">
    <source>
        <dbReference type="EMBL" id="CAF0778035.1"/>
    </source>
</evidence>
<feature type="compositionally biased region" description="Polar residues" evidence="2">
    <location>
        <begin position="647"/>
        <end position="656"/>
    </location>
</feature>
<dbReference type="InterPro" id="IPR009050">
    <property type="entry name" value="Globin-like_sf"/>
</dbReference>
<feature type="region of interest" description="Disordered" evidence="2">
    <location>
        <begin position="628"/>
        <end position="657"/>
    </location>
</feature>
<dbReference type="InterPro" id="IPR054094">
    <property type="entry name" value="Androglobin_IV"/>
</dbReference>
<dbReference type="Proteomes" id="UP000663879">
    <property type="component" value="Unassembled WGS sequence"/>
</dbReference>
<keyword evidence="6" id="KW-1185">Reference proteome</keyword>
<evidence type="ECO:0000313" key="6">
    <source>
        <dbReference type="Proteomes" id="UP000663879"/>
    </source>
</evidence>
<protein>
    <recommendedName>
        <fullName evidence="7">Androglobin</fullName>
    </recommendedName>
</protein>
<dbReference type="InterPro" id="IPR054095">
    <property type="entry name" value="Androglobin_V"/>
</dbReference>
<sequence length="1840" mass="209501">MSRNSTRTNQLKRNVVEYVPEMSELKKSLSKRRFTVAASSGSLDVKKFLEMLSKKRGSEQDEINYQNGKNPRGRFDSRATSVAASEPKKQKLPLWVEWNENDINSEKWEVGGKVKDSKAKPASAPVTHGFEDPDPKFEWPLSIQTRIDSYKRPSDIFEKTPVIVDLDSGLENFDLITPNEHLHNSETLRWIISQIHSLWDMCKKDVKSATFLANSPAEFDINSNKALASGRLWRPWEHIYAINKVVKGPFIPAYNPYGKYAVRLYFMGAWRKIVVDDLIPIDEKGDLLLPTTAIQGEIWPILLTKALLKIISLDFNPSDSATEFNDVNVISCLTGWLPEPLPLRFGHMSEVWKFLKETLPKYQWPDDKNRTQLDDDQTIIAESSEMKDETVGDNRSDGKMVKKPKETKATIGKDPKAQHKKDQKDKKGKSIIEEPTQDENFVPDFPEMVVFASFTDLPLNKLSASTEVADRRERLRKYNLNHDFSNPVWITCTRDVPLNPPPPPEKIPVWKTIRQKKKHLVPSDEPIVAVPVKPDQWVELKSPFCGYKASSNVNVIPTNRSNSRFGRLRSRPQTAIQGIEERDENKLESFISDSQSDLKANASESGDQSKSKLNSKLTVDTLNKSVLSTSKKENSFDGRDIGKNGPPSVSSMSKVGSTAKLEDDQAKLMKMTTNVGPDSTSLINAPNPLVSNASLNGLDQNSNGDNRNSVENEQKSSEFKNKLWMDFDDFFICFKSIIVYHKPSFFKFNEKLSDLRQLMPQHKVEKKKDTTASLQTVPLPDEKSPKLLFVDSLSPIELIVSFASLSRWYETKLDLPEKLGKISKKGDIEHDMMSVTENSLREISPLQSGSLMAEPYSWKSLITGQPVLRIHTTATRSSFLSLPPGRHVLKFMISAPVGYHIHIVSNTKFNFGDEEDIMPKLTDESCRFIDQALHITKCLNEAIKNFSESQKQKETIDLLYTSISPLTDAYLNEGSARKDLTIRNLYDTFQNSLYEMLRKSLGDIADGDMAFAWKVFMNDCTALDLFNLKERRPETSSTTRGSAKKIEKKSAKEGGKLDKSEKQSTVQSITAATIEKADNLPDERLEYWRNHLASPEELIASVKIQSAWRGFYVRKIQQARIPGSAKNQQVTEALKKSWTIVEQNLQENALFLFRTMFKLNPNIMQYYPFYKDEWNRISYVDYNGSYLEQVGNSWFILFRDVFFAHEQILLLPKIYSNLNNCLLKVINNDTYKEIPKVFNKVSPYTYSKNKRGYTIIAEARISDQPVGAGRWRLRLIGSSSALLAPRANKPEIISSFDIRDTRDYYIPNDNKVIMRYKVVVSDDHLTTLQLTTSKPDVYIKFTIYDNGEEILSVTGKGTAVIPAFIFMKDRDINENGQLQSRPGSKTFSTGRASKAITNTTSETKIKDSKNKRSSSANSNDVKLDTKLGHSRSSSRQSLAGEIEEEEPSKQNHRYILEAVVLKNSWPLSPSQWSFVNTLKESEAADLKVFSKDRVPSPTKENKSVNSESKGAVLKAAKAKAQKSKTNLPGQTSSLSRPASSAFDITKPHWTLKWVSDASSSDNIEIKKDTDRIEEIKALKRAWESHETGRSIKAMASRSRFLKENLIKVDGGSITDEELDKQTEDQNEQQQQQTTISNNQSNLSLAQKQSDQKLKKTEEKSQKNTKSKKDVKTDNKIENLPQLENLPEILANDELFSNRPPTPPKAKIILPPLDVEPFVRQAYYGLRLKDENFEKEQDNLRKKEFESFVSFKEQMNKFREEERKYRLQQKIKQIEECEILQSKLDAARMEVYEPREAFRQVFLDAERKRLEDMANQEAILASQQKVDTKKKGSAGKAKKKK</sequence>
<feature type="region of interest" description="Disordered" evidence="2">
    <location>
        <begin position="1490"/>
        <end position="1539"/>
    </location>
</feature>
<comment type="caution">
    <text evidence="5">The sequence shown here is derived from an EMBL/GenBank/DDBJ whole genome shotgun (WGS) entry which is preliminary data.</text>
</comment>
<feature type="compositionally biased region" description="Basic and acidic residues" evidence="2">
    <location>
        <begin position="1490"/>
        <end position="1502"/>
    </location>
</feature>
<evidence type="ECO:0000259" key="3">
    <source>
        <dbReference type="PROSITE" id="PS50203"/>
    </source>
</evidence>
<dbReference type="Pfam" id="PF22070">
    <property type="entry name" value="Androglobin_V"/>
    <property type="match status" value="1"/>
</dbReference>
<evidence type="ECO:0000259" key="4">
    <source>
        <dbReference type="PROSITE" id="PS52042"/>
    </source>
</evidence>
<gene>
    <name evidence="5" type="ORF">OXX778_LOCUS5307</name>
</gene>
<feature type="compositionally biased region" description="Polar residues" evidence="2">
    <location>
        <begin position="1375"/>
        <end position="1402"/>
    </location>
</feature>
<accession>A0A813R9M1</accession>
<feature type="compositionally biased region" description="Basic and acidic residues" evidence="2">
    <location>
        <begin position="384"/>
        <end position="432"/>
    </location>
</feature>
<evidence type="ECO:0000256" key="1">
    <source>
        <dbReference type="PROSITE-ProRule" id="PRU00239"/>
    </source>
</evidence>
<name>A0A813R9M1_9BILA</name>
<organism evidence="5 6">
    <name type="scientific">Brachionus calyciflorus</name>
    <dbReference type="NCBI Taxonomy" id="104777"/>
    <lineage>
        <taxon>Eukaryota</taxon>
        <taxon>Metazoa</taxon>
        <taxon>Spiralia</taxon>
        <taxon>Gnathifera</taxon>
        <taxon>Rotifera</taxon>
        <taxon>Eurotatoria</taxon>
        <taxon>Monogononta</taxon>
        <taxon>Pseudotrocha</taxon>
        <taxon>Ploima</taxon>
        <taxon>Brachionidae</taxon>
        <taxon>Brachionus</taxon>
    </lineage>
</organism>
<dbReference type="PROSITE" id="PS50203">
    <property type="entry name" value="CALPAIN_CAT"/>
    <property type="match status" value="1"/>
</dbReference>
<dbReference type="InterPro" id="IPR053033">
    <property type="entry name" value="Androglobin-like"/>
</dbReference>
<dbReference type="InterPro" id="IPR038765">
    <property type="entry name" value="Papain-like_cys_pep_sf"/>
</dbReference>
<dbReference type="EMBL" id="CAJNOC010000570">
    <property type="protein sequence ID" value="CAF0778035.1"/>
    <property type="molecule type" value="Genomic_DNA"/>
</dbReference>
<feature type="compositionally biased region" description="Polar residues" evidence="2">
    <location>
        <begin position="1525"/>
        <end position="1538"/>
    </location>
</feature>
<dbReference type="Pfam" id="PF00648">
    <property type="entry name" value="Peptidase_C2"/>
    <property type="match status" value="1"/>
</dbReference>
<dbReference type="PANTHER" id="PTHR46298:SF1">
    <property type="entry name" value="ANDROGLOBIN"/>
    <property type="match status" value="1"/>
</dbReference>
<dbReference type="PANTHER" id="PTHR46298">
    <property type="entry name" value="ANDROGLOBIN"/>
    <property type="match status" value="1"/>
</dbReference>
<dbReference type="GO" id="GO:0006508">
    <property type="term" value="P:proteolysis"/>
    <property type="evidence" value="ECO:0007669"/>
    <property type="project" value="InterPro"/>
</dbReference>
<feature type="region of interest" description="Disordered" evidence="2">
    <location>
        <begin position="674"/>
        <end position="715"/>
    </location>
</feature>
<dbReference type="Pfam" id="PF22068">
    <property type="entry name" value="Androglobin_II"/>
    <property type="match status" value="1"/>
</dbReference>
<feature type="region of interest" description="Disordered" evidence="2">
    <location>
        <begin position="1618"/>
        <end position="1679"/>
    </location>
</feature>
<feature type="region of interest" description="Disordered" evidence="2">
    <location>
        <begin position="56"/>
        <end position="83"/>
    </location>
</feature>
<dbReference type="SUPFAM" id="SSF54001">
    <property type="entry name" value="Cysteine proteinases"/>
    <property type="match status" value="1"/>
</dbReference>
<proteinExistence type="predicted"/>
<feature type="compositionally biased region" description="Basic and acidic residues" evidence="2">
    <location>
        <begin position="1044"/>
        <end position="1062"/>
    </location>
</feature>
<comment type="caution">
    <text evidence="1">Lacks conserved residue(s) required for the propagation of feature annotation.</text>
</comment>
<feature type="region of interest" description="Disordered" evidence="2">
    <location>
        <begin position="381"/>
        <end position="436"/>
    </location>
</feature>
<feature type="region of interest" description="Disordered" evidence="2">
    <location>
        <begin position="112"/>
        <end position="131"/>
    </location>
</feature>
<feature type="compositionally biased region" description="Basic residues" evidence="2">
    <location>
        <begin position="1830"/>
        <end position="1840"/>
    </location>
</feature>
<feature type="compositionally biased region" description="Low complexity" evidence="2">
    <location>
        <begin position="1627"/>
        <end position="1641"/>
    </location>
</feature>
<feature type="compositionally biased region" description="Basic and acidic residues" evidence="2">
    <location>
        <begin position="1649"/>
        <end position="1676"/>
    </location>
</feature>
<evidence type="ECO:0000256" key="2">
    <source>
        <dbReference type="SAM" id="MobiDB-lite"/>
    </source>
</evidence>
<evidence type="ECO:0008006" key="7">
    <source>
        <dbReference type="Google" id="ProtNLM"/>
    </source>
</evidence>
<feature type="region of interest" description="Disordered" evidence="2">
    <location>
        <begin position="1375"/>
        <end position="1449"/>
    </location>
</feature>
<dbReference type="SMART" id="SM00230">
    <property type="entry name" value="CysPc"/>
    <property type="match status" value="1"/>
</dbReference>
<dbReference type="OrthoDB" id="9374162at2759"/>
<feature type="compositionally biased region" description="Basic and acidic residues" evidence="2">
    <location>
        <begin position="630"/>
        <end position="642"/>
    </location>
</feature>
<dbReference type="Pfam" id="PF22069">
    <property type="entry name" value="Androglobin_IV"/>
    <property type="match status" value="1"/>
</dbReference>
<feature type="compositionally biased region" description="Polar residues" evidence="2">
    <location>
        <begin position="674"/>
        <end position="707"/>
    </location>
</feature>
<dbReference type="PROSITE" id="PS50096">
    <property type="entry name" value="IQ"/>
    <property type="match status" value="1"/>
</dbReference>
<dbReference type="InterPro" id="IPR001300">
    <property type="entry name" value="Peptidase_C2_calpain_cat"/>
</dbReference>
<feature type="domain" description="Globin" evidence="4">
    <location>
        <begin position="902"/>
        <end position="1159"/>
    </location>
</feature>
<feature type="region of interest" description="Disordered" evidence="2">
    <location>
        <begin position="1034"/>
        <end position="1064"/>
    </location>
</feature>
<feature type="region of interest" description="Disordered" evidence="2">
    <location>
        <begin position="1820"/>
        <end position="1840"/>
    </location>
</feature>
<feature type="domain" description="Calpain catalytic" evidence="3">
    <location>
        <begin position="124"/>
        <end position="355"/>
    </location>
</feature>
<dbReference type="CDD" id="cd22307">
    <property type="entry name" value="Adgb_C_mid-like"/>
    <property type="match status" value="1"/>
</dbReference>
<dbReference type="InterPro" id="IPR057249">
    <property type="entry name" value="Globin_CP_ADGB"/>
</dbReference>
<dbReference type="PROSITE" id="PS52042">
    <property type="entry name" value="GLOBIN_CP_ADGB"/>
    <property type="match status" value="1"/>
</dbReference>
<dbReference type="GO" id="GO:0004198">
    <property type="term" value="F:calcium-dependent cysteine-type endopeptidase activity"/>
    <property type="evidence" value="ECO:0007669"/>
    <property type="project" value="InterPro"/>
</dbReference>
<reference evidence="5" key="1">
    <citation type="submission" date="2021-02" db="EMBL/GenBank/DDBJ databases">
        <authorList>
            <person name="Nowell W R."/>
        </authorList>
    </citation>
    <scope>NUCLEOTIDE SEQUENCE</scope>
    <source>
        <strain evidence="5">Ploen Becks lab</strain>
    </source>
</reference>